<accession>A0A0M0JSE1</accession>
<reference evidence="2" key="1">
    <citation type="journal article" date="2015" name="PLoS Genet.">
        <title>Genome Sequence and Transcriptome Analyses of Chrysochromulina tobin: Metabolic Tools for Enhanced Algal Fitness in the Prominent Order Prymnesiales (Haptophyceae).</title>
        <authorList>
            <person name="Hovde B.T."/>
            <person name="Deodato C.R."/>
            <person name="Hunsperger H.M."/>
            <person name="Ryken S.A."/>
            <person name="Yost W."/>
            <person name="Jha R.K."/>
            <person name="Patterson J."/>
            <person name="Monnat R.J. Jr."/>
            <person name="Barlow S.B."/>
            <person name="Starkenburg S.R."/>
            <person name="Cattolico R.A."/>
        </authorList>
    </citation>
    <scope>NUCLEOTIDE SEQUENCE</scope>
    <source>
        <strain evidence="2">CCMP291</strain>
    </source>
</reference>
<name>A0A0M0JSE1_9EUKA</name>
<comment type="caution">
    <text evidence="1">The sequence shown here is derived from an EMBL/GenBank/DDBJ whole genome shotgun (WGS) entry which is preliminary data.</text>
</comment>
<dbReference type="Proteomes" id="UP000037460">
    <property type="component" value="Unassembled WGS sequence"/>
</dbReference>
<dbReference type="EMBL" id="JWZX01002418">
    <property type="protein sequence ID" value="KOO29415.1"/>
    <property type="molecule type" value="Genomic_DNA"/>
</dbReference>
<protein>
    <submittedName>
        <fullName evidence="1">Uncharacterized protein</fullName>
    </submittedName>
</protein>
<gene>
    <name evidence="1" type="ORF">Ctob_007135</name>
</gene>
<organism evidence="1 2">
    <name type="scientific">Chrysochromulina tobinii</name>
    <dbReference type="NCBI Taxonomy" id="1460289"/>
    <lineage>
        <taxon>Eukaryota</taxon>
        <taxon>Haptista</taxon>
        <taxon>Haptophyta</taxon>
        <taxon>Prymnesiophyceae</taxon>
        <taxon>Prymnesiales</taxon>
        <taxon>Chrysochromulinaceae</taxon>
        <taxon>Chrysochromulina</taxon>
    </lineage>
</organism>
<dbReference type="AlphaFoldDB" id="A0A0M0JSE1"/>
<evidence type="ECO:0000313" key="1">
    <source>
        <dbReference type="EMBL" id="KOO29415.1"/>
    </source>
</evidence>
<evidence type="ECO:0000313" key="2">
    <source>
        <dbReference type="Proteomes" id="UP000037460"/>
    </source>
</evidence>
<sequence>MLTSFAGHIVRGTEPPLLVNVHQIDVISTVDVQPGIGSVVNRGKRHSMKLLAETSTIQIVLT</sequence>
<proteinExistence type="predicted"/>
<keyword evidence="2" id="KW-1185">Reference proteome</keyword>